<dbReference type="Gene3D" id="1.25.10.10">
    <property type="entry name" value="Leucine-rich Repeat Variant"/>
    <property type="match status" value="1"/>
</dbReference>
<keyword evidence="2" id="KW-0723">Serine/threonine-protein kinase</keyword>
<comment type="caution">
    <text evidence="12">The sequence shown here is derived from an EMBL/GenBank/DDBJ whole genome shotgun (WGS) entry which is preliminary data.</text>
</comment>
<dbReference type="GO" id="GO:0005524">
    <property type="term" value="F:ATP binding"/>
    <property type="evidence" value="ECO:0007669"/>
    <property type="project" value="InterPro"/>
</dbReference>
<keyword evidence="8" id="KW-0067">ATP-binding</keyword>
<dbReference type="InterPro" id="IPR055231">
    <property type="entry name" value="2AA_helical"/>
</dbReference>
<gene>
    <name evidence="12" type="primary">VPS15</name>
    <name evidence="12" type="ORF">IWW36_000332</name>
</gene>
<evidence type="ECO:0000256" key="6">
    <source>
        <dbReference type="ARBA" id="ARBA00022741"/>
    </source>
</evidence>
<dbReference type="CDD" id="cd13980">
    <property type="entry name" value="STKc_Vps15"/>
    <property type="match status" value="1"/>
</dbReference>
<dbReference type="EC" id="2.7.11.1" evidence="1"/>
<dbReference type="Proteomes" id="UP001139887">
    <property type="component" value="Unassembled WGS sequence"/>
</dbReference>
<accession>A0A9W8IB60</accession>
<dbReference type="InterPro" id="IPR011009">
    <property type="entry name" value="Kinase-like_dom_sf"/>
</dbReference>
<dbReference type="GO" id="GO:0004674">
    <property type="term" value="F:protein serine/threonine kinase activity"/>
    <property type="evidence" value="ECO:0007669"/>
    <property type="project" value="UniProtKB-KW"/>
</dbReference>
<feature type="repeat" description="WD" evidence="10">
    <location>
        <begin position="990"/>
        <end position="1024"/>
    </location>
</feature>
<keyword evidence="3 10" id="KW-0853">WD repeat</keyword>
<dbReference type="InterPro" id="IPR011989">
    <property type="entry name" value="ARM-like"/>
</dbReference>
<reference evidence="12" key="1">
    <citation type="submission" date="2022-07" db="EMBL/GenBank/DDBJ databases">
        <title>Phylogenomic reconstructions and comparative analyses of Kickxellomycotina fungi.</title>
        <authorList>
            <person name="Reynolds N.K."/>
            <person name="Stajich J.E."/>
            <person name="Barry K."/>
            <person name="Grigoriev I.V."/>
            <person name="Crous P."/>
            <person name="Smith M.E."/>
        </authorList>
    </citation>
    <scope>NUCLEOTIDE SEQUENCE</scope>
    <source>
        <strain evidence="12">NRRL 1566</strain>
    </source>
</reference>
<dbReference type="InterPro" id="IPR036322">
    <property type="entry name" value="WD40_repeat_dom_sf"/>
</dbReference>
<feature type="domain" description="Protein kinase" evidence="11">
    <location>
        <begin position="34"/>
        <end position="317"/>
    </location>
</feature>
<dbReference type="SUPFAM" id="SSF50978">
    <property type="entry name" value="WD40 repeat-like"/>
    <property type="match status" value="1"/>
</dbReference>
<dbReference type="SUPFAM" id="SSF48371">
    <property type="entry name" value="ARM repeat"/>
    <property type="match status" value="1"/>
</dbReference>
<dbReference type="GO" id="GO:0016236">
    <property type="term" value="P:macroautophagy"/>
    <property type="evidence" value="ECO:0007669"/>
    <property type="project" value="InterPro"/>
</dbReference>
<dbReference type="Pfam" id="PF00400">
    <property type="entry name" value="WD40"/>
    <property type="match status" value="2"/>
</dbReference>
<dbReference type="GO" id="GO:0005770">
    <property type="term" value="C:late endosome"/>
    <property type="evidence" value="ECO:0007669"/>
    <property type="project" value="TreeGrafter"/>
</dbReference>
<evidence type="ECO:0000256" key="4">
    <source>
        <dbReference type="ARBA" id="ARBA00022679"/>
    </source>
</evidence>
<dbReference type="PANTHER" id="PTHR17583:SF0">
    <property type="entry name" value="PHOSPHOINOSITIDE 3-KINASE REGULATORY SUBUNIT 4"/>
    <property type="match status" value="1"/>
</dbReference>
<evidence type="ECO:0000256" key="1">
    <source>
        <dbReference type="ARBA" id="ARBA00012513"/>
    </source>
</evidence>
<dbReference type="PROSITE" id="PS50082">
    <property type="entry name" value="WD_REPEATS_2"/>
    <property type="match status" value="2"/>
</dbReference>
<keyword evidence="4 12" id="KW-0808">Transferase</keyword>
<evidence type="ECO:0000259" key="11">
    <source>
        <dbReference type="PROSITE" id="PS50011"/>
    </source>
</evidence>
<evidence type="ECO:0000313" key="13">
    <source>
        <dbReference type="Proteomes" id="UP001139887"/>
    </source>
</evidence>
<dbReference type="AlphaFoldDB" id="A0A9W8IB60"/>
<feature type="repeat" description="WD" evidence="10">
    <location>
        <begin position="751"/>
        <end position="782"/>
    </location>
</feature>
<dbReference type="InterPro" id="IPR008271">
    <property type="entry name" value="Ser/Thr_kinase_AS"/>
</dbReference>
<dbReference type="InterPro" id="IPR021133">
    <property type="entry name" value="HEAT_type_2"/>
</dbReference>
<keyword evidence="5" id="KW-0677">Repeat</keyword>
<dbReference type="InterPro" id="IPR016024">
    <property type="entry name" value="ARM-type_fold"/>
</dbReference>
<dbReference type="SMART" id="SM00220">
    <property type="entry name" value="S_TKc"/>
    <property type="match status" value="1"/>
</dbReference>
<feature type="repeat" description="HEAT" evidence="9">
    <location>
        <begin position="392"/>
        <end position="423"/>
    </location>
</feature>
<keyword evidence="13" id="KW-1185">Reference proteome</keyword>
<evidence type="ECO:0000256" key="2">
    <source>
        <dbReference type="ARBA" id="ARBA00022527"/>
    </source>
</evidence>
<dbReference type="PANTHER" id="PTHR17583">
    <property type="entry name" value="PHOSPHOINOSITIDE 3-KINASE REGULATORY SUBUNIT 4"/>
    <property type="match status" value="1"/>
</dbReference>
<dbReference type="SUPFAM" id="SSF56112">
    <property type="entry name" value="Protein kinase-like (PK-like)"/>
    <property type="match status" value="1"/>
</dbReference>
<evidence type="ECO:0000256" key="10">
    <source>
        <dbReference type="PROSITE-ProRule" id="PRU00221"/>
    </source>
</evidence>
<dbReference type="Gene3D" id="2.130.10.10">
    <property type="entry name" value="YVTN repeat-like/Quinoprotein amine dehydrogenase"/>
    <property type="match status" value="2"/>
</dbReference>
<dbReference type="PROSITE" id="PS50011">
    <property type="entry name" value="PROTEIN_KINASE_DOM"/>
    <property type="match status" value="1"/>
</dbReference>
<evidence type="ECO:0000256" key="3">
    <source>
        <dbReference type="ARBA" id="ARBA00022574"/>
    </source>
</evidence>
<organism evidence="12 13">
    <name type="scientific">Coemansia brasiliensis</name>
    <dbReference type="NCBI Taxonomy" id="2650707"/>
    <lineage>
        <taxon>Eukaryota</taxon>
        <taxon>Fungi</taxon>
        <taxon>Fungi incertae sedis</taxon>
        <taxon>Zoopagomycota</taxon>
        <taxon>Kickxellomycotina</taxon>
        <taxon>Kickxellomycetes</taxon>
        <taxon>Kickxellales</taxon>
        <taxon>Kickxellaceae</taxon>
        <taxon>Coemansia</taxon>
    </lineage>
</organism>
<evidence type="ECO:0000313" key="12">
    <source>
        <dbReference type="EMBL" id="KAJ2852445.1"/>
    </source>
</evidence>
<dbReference type="GO" id="GO:0034271">
    <property type="term" value="C:phosphatidylinositol 3-kinase complex, class III, type I"/>
    <property type="evidence" value="ECO:0007669"/>
    <property type="project" value="TreeGrafter"/>
</dbReference>
<name>A0A9W8IB60_9FUNG</name>
<dbReference type="OrthoDB" id="242910at2759"/>
<dbReference type="Gene3D" id="1.10.510.10">
    <property type="entry name" value="Transferase(Phosphotransferase) domain 1"/>
    <property type="match status" value="1"/>
</dbReference>
<evidence type="ECO:0000256" key="9">
    <source>
        <dbReference type="PROSITE-ProRule" id="PRU00103"/>
    </source>
</evidence>
<dbReference type="InterPro" id="IPR015943">
    <property type="entry name" value="WD40/YVTN_repeat-like_dom_sf"/>
</dbReference>
<dbReference type="PROSITE" id="PS50077">
    <property type="entry name" value="HEAT_REPEAT"/>
    <property type="match status" value="1"/>
</dbReference>
<evidence type="ECO:0000256" key="8">
    <source>
        <dbReference type="ARBA" id="ARBA00022840"/>
    </source>
</evidence>
<dbReference type="PROSITE" id="PS00108">
    <property type="entry name" value="PROTEIN_KINASE_ST"/>
    <property type="match status" value="1"/>
</dbReference>
<dbReference type="Pfam" id="PF00069">
    <property type="entry name" value="Pkinase"/>
    <property type="match status" value="1"/>
</dbReference>
<protein>
    <recommendedName>
        <fullName evidence="1">non-specific serine/threonine protein kinase</fullName>
        <ecNumber evidence="1">2.7.11.1</ecNumber>
    </recommendedName>
</protein>
<dbReference type="InterPro" id="IPR001680">
    <property type="entry name" value="WD40_rpt"/>
</dbReference>
<evidence type="ECO:0000256" key="7">
    <source>
        <dbReference type="ARBA" id="ARBA00022777"/>
    </source>
</evidence>
<keyword evidence="6" id="KW-0547">Nucleotide-binding</keyword>
<keyword evidence="7 12" id="KW-0418">Kinase</keyword>
<proteinExistence type="predicted"/>
<dbReference type="Pfam" id="PF22956">
    <property type="entry name" value="VPS15-like_hel"/>
    <property type="match status" value="1"/>
</dbReference>
<dbReference type="GO" id="GO:0045324">
    <property type="term" value="P:late endosome to vacuole transport"/>
    <property type="evidence" value="ECO:0007669"/>
    <property type="project" value="InterPro"/>
</dbReference>
<dbReference type="GO" id="GO:0071561">
    <property type="term" value="C:nucleus-vacuole junction"/>
    <property type="evidence" value="ECO:0007669"/>
    <property type="project" value="TreeGrafter"/>
</dbReference>
<dbReference type="EMBL" id="JANBUW010000003">
    <property type="protein sequence ID" value="KAJ2852445.1"/>
    <property type="molecule type" value="Genomic_DNA"/>
</dbReference>
<dbReference type="GO" id="GO:0034272">
    <property type="term" value="C:phosphatidylinositol 3-kinase complex, class III, type II"/>
    <property type="evidence" value="ECO:0007669"/>
    <property type="project" value="TreeGrafter"/>
</dbReference>
<sequence>MGQTASHALVAAADLQPPLAMGVSGLETELGETVQHIKMLGSTRFMKTILCKHPKEGQLVLHVFMRPVSMPFDITQQIQVLRSQYAKLDGTQRLLSHTQVISDDRAVYILRQHMHNNLYDRVSTRPFLSVNEKRWIACQMLMALREAHERGVCHGDIKSENIVMTSWNLIFVADLAPFKPTFLPVDDPAEFNFYFDSASRQYCCIAPERFYDPGSSIAQLLAASGVNGSYDEPRLALQPSMDIFSAGCVIAELFLDGNPLFSLSRLLQYRKGAVTAAALVADIPDKQVAALVGHMIQLDPAERLSAAEYLDQWASIFPNAPLAAYMDQASPDVRMRALYDEMDEVGDDVCEITASIACANVRNCSLPSSRCMGIKVLMRCSQGPMRGDPDLILPYLVALASDESPRVRAEAVVAIRDLLQGLQLLTPINSNIFGDYIAPHLQYFAGDTSVGVRCMVASVMGDLADTAYFLTSGHSAYEALSNQMRAIVGKLSFDEAEVKHVLLCAFPQLYERGIQSLSHIITYLNDRDCWFLRAAFFDVVFAASAQISRHASREYIVPLINLYDHEVFVVISALRALLRLVPQMSPAMLWDKLVEVQRFAKQPLKRGAHEFTEFVLAHAQLPMPAQTARLALEISRPADDSEEEVMLMMESNEAPLASAQTVQLREIGAALKTVFLTPIKDPWAPAMESHLGTKSATPEPTADKWQGVAEEGDRAIKAFLRKKALELELPQAPRRRRFEGWRPQGTLVAEISEHNDAVTCVVATGSSLFVTGSDDGSVRLFDGNVFRKSAVCRSRATYFQGGRIVSLVYHSVLDCVVCSSDNGSLSVLRPRSDELVELATRTMAQGEYAVALGFAKDDRGVSVIACTSQSRVEFMGVVDLIRQDIVELDPSLGRPTCMASDGSTLAVVATAKGWLQLLDTRFRISLKQYRHLMSHPITALAMYTTSSVLASTAAGDVSLLDLRESKWPLCVSSRSLQELKGNEVNRKLRINGMALAPHMHYVVTGSNDGMLRYWNLDQLSQSFVVNSSENVPPYSSYELDDTVYYCENANVPRSPGSAARNQIGSVRLANDVSRAQTANNSRLGGPVTSLAILGSPSVMLVVGLQSGAIRVIL</sequence>
<dbReference type="InterPro" id="IPR045162">
    <property type="entry name" value="Vps15-like"/>
</dbReference>
<evidence type="ECO:0000256" key="5">
    <source>
        <dbReference type="ARBA" id="ARBA00022737"/>
    </source>
</evidence>
<dbReference type="SMART" id="SM00320">
    <property type="entry name" value="WD40"/>
    <property type="match status" value="3"/>
</dbReference>
<dbReference type="GO" id="GO:0006623">
    <property type="term" value="P:protein targeting to vacuole"/>
    <property type="evidence" value="ECO:0007669"/>
    <property type="project" value="TreeGrafter"/>
</dbReference>
<dbReference type="InterPro" id="IPR000719">
    <property type="entry name" value="Prot_kinase_dom"/>
</dbReference>